<protein>
    <submittedName>
        <fullName evidence="7">Uncharacterized protein</fullName>
    </submittedName>
</protein>
<keyword evidence="1 5" id="KW-0175">Coiled coil</keyword>
<evidence type="ECO:0000256" key="2">
    <source>
        <dbReference type="ARBA" id="ARBA00023242"/>
    </source>
</evidence>
<accession>A0A0K9Q577</accession>
<dbReference type="InterPro" id="IPR040418">
    <property type="entry name" value="CRWN"/>
</dbReference>
<feature type="coiled-coil region" evidence="5">
    <location>
        <begin position="165"/>
        <end position="199"/>
    </location>
</feature>
<dbReference type="PANTHER" id="PTHR31908">
    <property type="entry name" value="PROTEIN CROWDED NUCLEI 4"/>
    <property type="match status" value="1"/>
</dbReference>
<name>A0A0K9Q577_ZOSMR</name>
<evidence type="ECO:0000256" key="5">
    <source>
        <dbReference type="SAM" id="Coils"/>
    </source>
</evidence>
<sequence>MASTPPLIRPVRKEISPSSAPAPLRIASGGGRSPYSDEVIWSKLKEAGFDEEMIKRRDKASLIAYITKLETELSDYQHHMGILLLEKKEWTSKYEEIKASADLAEITHKCDEARYITTINEAKKRQDSLKKTLEVEKECRLNIDKALQELRAECAEIKVDSDIKLEEAHKMMADSQKKIDDAENKIHAAESLHAEAIRKEKSASRMLQEVETREDELRTKTLHSKEEWEAKGSDLLFDKQSISNTQKFLQQEQERLVEYQSHLNQREEIIFKRSQDLDHLEIKIDAAKENTDKELMSLKQEKSNLASELLALASREEVVSAREKEFARKEIDLIAMQNTLASKEQDEIERLKSEFEHTLAKRKSDFESDFSQQREKVEAELDAKRKAFEVREVDLDQLEKKIEEREEASSLQLNKLIEKEEDIAKKLQNLSDKEESASLAQKAADGEMLELKREKEKMRLELAETMVNLAIMITRLQLS</sequence>
<feature type="coiled-coil region" evidence="5">
    <location>
        <begin position="249"/>
        <end position="361"/>
    </location>
</feature>
<comment type="similarity">
    <text evidence="4">Belongs to the CRWN family.</text>
</comment>
<keyword evidence="8" id="KW-1185">Reference proteome</keyword>
<dbReference type="OMA" id="AETRCIT"/>
<dbReference type="Proteomes" id="UP000036987">
    <property type="component" value="Unassembled WGS sequence"/>
</dbReference>
<comment type="caution">
    <text evidence="7">The sequence shown here is derived from an EMBL/GenBank/DDBJ whole genome shotgun (WGS) entry which is preliminary data.</text>
</comment>
<evidence type="ECO:0000256" key="6">
    <source>
        <dbReference type="SAM" id="MobiDB-lite"/>
    </source>
</evidence>
<comment type="subcellular location">
    <subcellularLocation>
        <location evidence="3">Nucleus lamina</location>
    </subcellularLocation>
</comment>
<evidence type="ECO:0000256" key="4">
    <source>
        <dbReference type="ARBA" id="ARBA00024208"/>
    </source>
</evidence>
<evidence type="ECO:0000313" key="7">
    <source>
        <dbReference type="EMBL" id="KMZ76443.1"/>
    </source>
</evidence>
<gene>
    <name evidence="7" type="ORF">ZOSMA_101G00270</name>
</gene>
<organism evidence="7 8">
    <name type="scientific">Zostera marina</name>
    <name type="common">Eelgrass</name>
    <dbReference type="NCBI Taxonomy" id="29655"/>
    <lineage>
        <taxon>Eukaryota</taxon>
        <taxon>Viridiplantae</taxon>
        <taxon>Streptophyta</taxon>
        <taxon>Embryophyta</taxon>
        <taxon>Tracheophyta</taxon>
        <taxon>Spermatophyta</taxon>
        <taxon>Magnoliopsida</taxon>
        <taxon>Liliopsida</taxon>
        <taxon>Zosteraceae</taxon>
        <taxon>Zostera</taxon>
    </lineage>
</organism>
<feature type="region of interest" description="Disordered" evidence="6">
    <location>
        <begin position="1"/>
        <end position="29"/>
    </location>
</feature>
<dbReference type="GO" id="GO:0005652">
    <property type="term" value="C:nuclear lamina"/>
    <property type="evidence" value="ECO:0007669"/>
    <property type="project" value="UniProtKB-SubCell"/>
</dbReference>
<evidence type="ECO:0000313" key="8">
    <source>
        <dbReference type="Proteomes" id="UP000036987"/>
    </source>
</evidence>
<dbReference type="OrthoDB" id="673795at2759"/>
<dbReference type="EMBL" id="LFYR01000025">
    <property type="protein sequence ID" value="KMZ76443.1"/>
    <property type="molecule type" value="Genomic_DNA"/>
</dbReference>
<evidence type="ECO:0000256" key="3">
    <source>
        <dbReference type="ARBA" id="ARBA00024186"/>
    </source>
</evidence>
<dbReference type="STRING" id="29655.A0A0K9Q577"/>
<dbReference type="AlphaFoldDB" id="A0A0K9Q577"/>
<keyword evidence="2" id="KW-0539">Nucleus</keyword>
<feature type="region of interest" description="Disordered" evidence="6">
    <location>
        <begin position="428"/>
        <end position="447"/>
    </location>
</feature>
<reference evidence="8" key="1">
    <citation type="journal article" date="2016" name="Nature">
        <title>The genome of the seagrass Zostera marina reveals angiosperm adaptation to the sea.</title>
        <authorList>
            <person name="Olsen J.L."/>
            <person name="Rouze P."/>
            <person name="Verhelst B."/>
            <person name="Lin Y.-C."/>
            <person name="Bayer T."/>
            <person name="Collen J."/>
            <person name="Dattolo E."/>
            <person name="De Paoli E."/>
            <person name="Dittami S."/>
            <person name="Maumus F."/>
            <person name="Michel G."/>
            <person name="Kersting A."/>
            <person name="Lauritano C."/>
            <person name="Lohaus R."/>
            <person name="Toepel M."/>
            <person name="Tonon T."/>
            <person name="Vanneste K."/>
            <person name="Amirebrahimi M."/>
            <person name="Brakel J."/>
            <person name="Bostroem C."/>
            <person name="Chovatia M."/>
            <person name="Grimwood J."/>
            <person name="Jenkins J.W."/>
            <person name="Jueterbock A."/>
            <person name="Mraz A."/>
            <person name="Stam W.T."/>
            <person name="Tice H."/>
            <person name="Bornberg-Bauer E."/>
            <person name="Green P.J."/>
            <person name="Pearson G.A."/>
            <person name="Procaccini G."/>
            <person name="Duarte C.M."/>
            <person name="Schmutz J."/>
            <person name="Reusch T.B.H."/>
            <person name="Van de Peer Y."/>
        </authorList>
    </citation>
    <scope>NUCLEOTIDE SEQUENCE [LARGE SCALE GENOMIC DNA]</scope>
    <source>
        <strain evidence="8">cv. Finnish</strain>
    </source>
</reference>
<dbReference type="PANTHER" id="PTHR31908:SF2">
    <property type="entry name" value="PROTEIN CROWDED NUCLEI 4"/>
    <property type="match status" value="1"/>
</dbReference>
<proteinExistence type="inferred from homology"/>
<dbReference type="GO" id="GO:0006997">
    <property type="term" value="P:nucleus organization"/>
    <property type="evidence" value="ECO:0007669"/>
    <property type="project" value="InterPro"/>
</dbReference>
<evidence type="ECO:0000256" key="1">
    <source>
        <dbReference type="ARBA" id="ARBA00023054"/>
    </source>
</evidence>